<dbReference type="InParanoid" id="A0A1W3JFQ5"/>
<dbReference type="InterPro" id="IPR029309">
    <property type="entry name" value="CaRF"/>
</dbReference>
<gene>
    <name evidence="4" type="primary">LOC100177403</name>
</gene>
<evidence type="ECO:0000256" key="1">
    <source>
        <dbReference type="PROSITE-ProRule" id="PRU00325"/>
    </source>
</evidence>
<organism evidence="4 5">
    <name type="scientific">Ciona intestinalis</name>
    <name type="common">Transparent sea squirt</name>
    <name type="synonym">Ascidia intestinalis</name>
    <dbReference type="NCBI Taxonomy" id="7719"/>
    <lineage>
        <taxon>Eukaryota</taxon>
        <taxon>Metazoa</taxon>
        <taxon>Chordata</taxon>
        <taxon>Tunicata</taxon>
        <taxon>Ascidiacea</taxon>
        <taxon>Phlebobranchia</taxon>
        <taxon>Cionidae</taxon>
        <taxon>Ciona</taxon>
    </lineage>
</organism>
<evidence type="ECO:0000256" key="2">
    <source>
        <dbReference type="SAM" id="MobiDB-lite"/>
    </source>
</evidence>
<dbReference type="eggNOG" id="ENOG502S0W1">
    <property type="taxonomic scope" value="Eukaryota"/>
</dbReference>
<accession>A0A1W3JFQ5</accession>
<dbReference type="RefSeq" id="XP_009857571.1">
    <property type="nucleotide sequence ID" value="XM_009859269.3"/>
</dbReference>
<dbReference type="EMBL" id="EAAA01001394">
    <property type="status" value="NOT_ANNOTATED_CDS"/>
    <property type="molecule type" value="Genomic_DNA"/>
</dbReference>
<keyword evidence="1" id="KW-0479">Metal-binding</keyword>
<feature type="domain" description="SWIM-type" evidence="3">
    <location>
        <begin position="644"/>
        <end position="680"/>
    </location>
</feature>
<dbReference type="Pfam" id="PF21056">
    <property type="entry name" value="ZSWIM1-3_RNaseH-like"/>
    <property type="match status" value="1"/>
</dbReference>
<feature type="region of interest" description="Disordered" evidence="2">
    <location>
        <begin position="114"/>
        <end position="136"/>
    </location>
</feature>
<keyword evidence="5" id="KW-1185">Reference proteome</keyword>
<reference evidence="4" key="3">
    <citation type="submission" date="2025-08" db="UniProtKB">
        <authorList>
            <consortium name="Ensembl"/>
        </authorList>
    </citation>
    <scope>IDENTIFICATION</scope>
</reference>
<dbReference type="GeneTree" id="ENSGT00390000013916"/>
<dbReference type="PROSITE" id="PS50966">
    <property type="entry name" value="ZF_SWIM"/>
    <property type="match status" value="1"/>
</dbReference>
<dbReference type="STRING" id="7719.ENSCINP00000003072"/>
<dbReference type="PANTHER" id="PTHR47456">
    <property type="entry name" value="PHD-TYPE DOMAIN-CONTAINING PROTEIN"/>
    <property type="match status" value="1"/>
</dbReference>
<dbReference type="GeneID" id="100177403"/>
<reference evidence="4" key="2">
    <citation type="journal article" date="2008" name="Genome Biol.">
        <title>Improved genome assembly and evidence-based global gene model set for the chordate Ciona intestinalis: new insight into intron and operon populations.</title>
        <authorList>
            <person name="Satou Y."/>
            <person name="Mineta K."/>
            <person name="Ogasawara M."/>
            <person name="Sasakura Y."/>
            <person name="Shoguchi E."/>
            <person name="Ueno K."/>
            <person name="Yamada L."/>
            <person name="Matsumoto J."/>
            <person name="Wasserscheid J."/>
            <person name="Dewar K."/>
            <person name="Wiley G.B."/>
            <person name="Macmil S.L."/>
            <person name="Roe B.A."/>
            <person name="Zeller R.W."/>
            <person name="Hastings K.E."/>
            <person name="Lemaire P."/>
            <person name="Lindquist E."/>
            <person name="Endo T."/>
            <person name="Hotta K."/>
            <person name="Inaba K."/>
        </authorList>
    </citation>
    <scope>NUCLEOTIDE SEQUENCE [LARGE SCALE GENOMIC DNA]</scope>
    <source>
        <strain evidence="4">wild type</strain>
    </source>
</reference>
<evidence type="ECO:0000313" key="5">
    <source>
        <dbReference type="Proteomes" id="UP000008144"/>
    </source>
</evidence>
<dbReference type="OrthoDB" id="5973923at2759"/>
<protein>
    <submittedName>
        <fullName evidence="4">Uncharacterized LOC100177403</fullName>
    </submittedName>
</protein>
<dbReference type="GO" id="GO:0003700">
    <property type="term" value="F:DNA-binding transcription factor activity"/>
    <property type="evidence" value="ECO:0007669"/>
    <property type="project" value="InterPro"/>
</dbReference>
<sequence length="770" mass="90030">MEIHILDDTVEPVDYGFTQEISPNFGYCESLGEADEIIRNYQEKTLTKFCVCKSGKNFGQKDWQKSSHFISFESERGNIRIPFDGIPFMVIGTKVLQCQHGKDSHKKSKERYKQMKERGEYPPSKKQRTLTNPTKKKDCPATIHLREVVTFPEFQMLKDTARYRRKISCDIRTLLKNDPSKIQMERRIYILLPFINEHRFHIIGQCNPNLKQNVDPQLVEKIYELVNVSGVDSIDEMVQLLKNFVLEIFVGKKMPPVSNKRFYPSKKDIREHMANAVAKLRLSKFQGSSIEMDDKVMEWLHKQPENCLFYQPCIIQKVTDANDDELSSVSDFWQNFCFFYQTREQQRLMAMYGNEICILDASFKLNKCSLPLYFILVRTNVDYQVVATFIVQEETPDALVEVFDLLKDKNNNWSPKYFMIDADDTEINAVKQAFPTCQMYVSDFHREQAWWRWLHTESNGVSMNDVLPLIMQLRSVAESKTIQETEASLNRLTSHPVWVVNKKLQSWFQNSWLRYKERWIWAYRSNAILIQINMRNGIDVQNQQFKHDVLMNKRHLSLVELTTLLIETLLPQIYSRYVELNLISYAENTTCSNNISPYLQNRPQEFTQHCLSQLPVAHDFGKDLIKKIDEKTFRVNSLCGLLVFIVCLGSESEFPSCQCHVWTSTWWPCPHLLALLEHKLISWCQLSSAYRLLPFLKIDHGVLGRENSNNDTSDSVLLCKDPDDSHEMVKLTDEESTVNTSIICEEKTDETLNNFKTNMPQNWEVVIFGE</sequence>
<dbReference type="OMA" id="IQMERRI"/>
<reference evidence="4" key="4">
    <citation type="submission" date="2025-09" db="UniProtKB">
        <authorList>
            <consortium name="Ensembl"/>
        </authorList>
    </citation>
    <scope>IDENTIFICATION</scope>
</reference>
<dbReference type="InterPro" id="IPR007527">
    <property type="entry name" value="Znf_SWIM"/>
</dbReference>
<evidence type="ECO:0000313" key="4">
    <source>
        <dbReference type="Ensembl" id="ENSCINP00000003072.3"/>
    </source>
</evidence>
<dbReference type="GO" id="GO:0008270">
    <property type="term" value="F:zinc ion binding"/>
    <property type="evidence" value="ECO:0007669"/>
    <property type="project" value="UniProtKB-KW"/>
</dbReference>
<dbReference type="EMBL" id="EAAA01001395">
    <property type="status" value="NOT_ANNOTATED_CDS"/>
    <property type="molecule type" value="Genomic_DNA"/>
</dbReference>
<proteinExistence type="predicted"/>
<accession>F6YK13</accession>
<dbReference type="PANTHER" id="PTHR47456:SF1">
    <property type="entry name" value="PHD-TYPE DOMAIN-CONTAINING PROTEIN"/>
    <property type="match status" value="1"/>
</dbReference>
<reference evidence="5" key="1">
    <citation type="journal article" date="2002" name="Science">
        <title>The draft genome of Ciona intestinalis: insights into chordate and vertebrate origins.</title>
        <authorList>
            <person name="Dehal P."/>
            <person name="Satou Y."/>
            <person name="Campbell R.K."/>
            <person name="Chapman J."/>
            <person name="Degnan B."/>
            <person name="De Tomaso A."/>
            <person name="Davidson B."/>
            <person name="Di Gregorio A."/>
            <person name="Gelpke M."/>
            <person name="Goodstein D.M."/>
            <person name="Harafuji N."/>
            <person name="Hastings K.E."/>
            <person name="Ho I."/>
            <person name="Hotta K."/>
            <person name="Huang W."/>
            <person name="Kawashima T."/>
            <person name="Lemaire P."/>
            <person name="Martinez D."/>
            <person name="Meinertzhagen I.A."/>
            <person name="Necula S."/>
            <person name="Nonaka M."/>
            <person name="Putnam N."/>
            <person name="Rash S."/>
            <person name="Saiga H."/>
            <person name="Satake M."/>
            <person name="Terry A."/>
            <person name="Yamada L."/>
            <person name="Wang H.G."/>
            <person name="Awazu S."/>
            <person name="Azumi K."/>
            <person name="Boore J."/>
            <person name="Branno M."/>
            <person name="Chin-Bow S."/>
            <person name="DeSantis R."/>
            <person name="Doyle S."/>
            <person name="Francino P."/>
            <person name="Keys D.N."/>
            <person name="Haga S."/>
            <person name="Hayashi H."/>
            <person name="Hino K."/>
            <person name="Imai K.S."/>
            <person name="Inaba K."/>
            <person name="Kano S."/>
            <person name="Kobayashi K."/>
            <person name="Kobayashi M."/>
            <person name="Lee B.I."/>
            <person name="Makabe K.W."/>
            <person name="Manohar C."/>
            <person name="Matassi G."/>
            <person name="Medina M."/>
            <person name="Mochizuki Y."/>
            <person name="Mount S."/>
            <person name="Morishita T."/>
            <person name="Miura S."/>
            <person name="Nakayama A."/>
            <person name="Nishizaka S."/>
            <person name="Nomoto H."/>
            <person name="Ohta F."/>
            <person name="Oishi K."/>
            <person name="Rigoutsos I."/>
            <person name="Sano M."/>
            <person name="Sasaki A."/>
            <person name="Sasakura Y."/>
            <person name="Shoguchi E."/>
            <person name="Shin-i T."/>
            <person name="Spagnuolo A."/>
            <person name="Stainier D."/>
            <person name="Suzuki M.M."/>
            <person name="Tassy O."/>
            <person name="Takatori N."/>
            <person name="Tokuoka M."/>
            <person name="Yagi K."/>
            <person name="Yoshizaki F."/>
            <person name="Wada S."/>
            <person name="Zhang C."/>
            <person name="Hyatt P.D."/>
            <person name="Larimer F."/>
            <person name="Detter C."/>
            <person name="Doggett N."/>
            <person name="Glavina T."/>
            <person name="Hawkins T."/>
            <person name="Richardson P."/>
            <person name="Lucas S."/>
            <person name="Kohara Y."/>
            <person name="Levine M."/>
            <person name="Satoh N."/>
            <person name="Rokhsar D.S."/>
        </authorList>
    </citation>
    <scope>NUCLEOTIDE SEQUENCE [LARGE SCALE GENOMIC DNA]</scope>
</reference>
<keyword evidence="1" id="KW-0862">Zinc</keyword>
<dbReference type="Proteomes" id="UP000008144">
    <property type="component" value="Chromosome 2"/>
</dbReference>
<keyword evidence="1" id="KW-0863">Zinc-finger</keyword>
<evidence type="ECO:0000259" key="3">
    <source>
        <dbReference type="PROSITE" id="PS50966"/>
    </source>
</evidence>
<dbReference type="InterPro" id="IPR048324">
    <property type="entry name" value="ZSWIM1-3_RNaseH-like"/>
</dbReference>
<dbReference type="KEGG" id="cin:100177403"/>
<dbReference type="Pfam" id="PF15299">
    <property type="entry name" value="ALS2CR8"/>
    <property type="match status" value="1"/>
</dbReference>
<dbReference type="Ensembl" id="ENSCINT00000003072.3">
    <property type="protein sequence ID" value="ENSCINP00000003072.3"/>
    <property type="gene ID" value="ENSCING00000001550.3"/>
</dbReference>
<dbReference type="AlphaFoldDB" id="A0A1W3JFQ5"/>
<name>A0A1W3JFQ5_CIOIN</name>